<dbReference type="Proteomes" id="UP000681041">
    <property type="component" value="Chromosome"/>
</dbReference>
<dbReference type="KEGG" id="meme:HYG87_09460"/>
<evidence type="ECO:0000313" key="2">
    <source>
        <dbReference type="Proteomes" id="UP000681041"/>
    </source>
</evidence>
<accession>A0A8T8K7G9</accession>
<proteinExistence type="predicted"/>
<dbReference type="PROSITE" id="PS51257">
    <property type="entry name" value="PROKAR_LIPOPROTEIN"/>
    <property type="match status" value="1"/>
</dbReference>
<reference evidence="1" key="1">
    <citation type="submission" date="2020-07" db="EMBL/GenBank/DDBJ databases">
        <title>Methanobacterium. sp. MethCan genome.</title>
        <authorList>
            <person name="Postec A."/>
            <person name="Quemeneur M."/>
        </authorList>
    </citation>
    <scope>NUCLEOTIDE SEQUENCE</scope>
    <source>
        <strain evidence="1">MethCAN</strain>
    </source>
</reference>
<organism evidence="1 2">
    <name type="scientific">Methanobacterium alkalithermotolerans</name>
    <dbReference type="NCBI Taxonomy" id="2731220"/>
    <lineage>
        <taxon>Archaea</taxon>
        <taxon>Methanobacteriati</taxon>
        <taxon>Methanobacteriota</taxon>
        <taxon>Methanomada group</taxon>
        <taxon>Methanobacteria</taxon>
        <taxon>Methanobacteriales</taxon>
        <taxon>Methanobacteriaceae</taxon>
        <taxon>Methanobacterium</taxon>
    </lineage>
</organism>
<name>A0A8T8K7G9_9EURY</name>
<dbReference type="OrthoDB" id="381085at2157"/>
<keyword evidence="2" id="KW-1185">Reference proteome</keyword>
<evidence type="ECO:0000313" key="1">
    <source>
        <dbReference type="EMBL" id="QUH23967.1"/>
    </source>
</evidence>
<dbReference type="GeneID" id="64820991"/>
<gene>
    <name evidence="1" type="ORF">HYG87_09460</name>
</gene>
<dbReference type="AlphaFoldDB" id="A0A8T8K7G9"/>
<dbReference type="EMBL" id="CP058560">
    <property type="protein sequence ID" value="QUH23967.1"/>
    <property type="molecule type" value="Genomic_DNA"/>
</dbReference>
<dbReference type="RefSeq" id="WP_211532924.1">
    <property type="nucleotide sequence ID" value="NZ_CP058560.1"/>
</dbReference>
<sequence>MVKNNKIWQIGLVMLLCCIVAVSGCTTTENTTTSDTSGTNASSTEDVLVTVNYNGNWGGSASGEFGYKELSGNGEQTVNLGKISGILTVSTWTTAGTGPMSLKITRGDETLGEQSNSYPSATVTITV</sequence>
<protein>
    <submittedName>
        <fullName evidence="1">Uncharacterized protein</fullName>
    </submittedName>
</protein>